<sequence>MVSNWSAKSSLQRLRQGFPGSSIQITALALCCGLHPGRCINILIRSTRFYIALQDGWCPYISGLGFGAKRWQGACLLRDN</sequence>
<evidence type="ECO:0000313" key="1">
    <source>
        <dbReference type="EMBL" id="GFQ92988.1"/>
    </source>
</evidence>
<dbReference type="AlphaFoldDB" id="A0A8X6L420"/>
<keyword evidence="2" id="KW-1185">Reference proteome</keyword>
<gene>
    <name evidence="1" type="ORF">TNCT_418791</name>
</gene>
<name>A0A8X6L420_TRICU</name>
<evidence type="ECO:0000313" key="2">
    <source>
        <dbReference type="Proteomes" id="UP000887116"/>
    </source>
</evidence>
<dbReference type="EMBL" id="BMAO01004181">
    <property type="protein sequence ID" value="GFQ92988.1"/>
    <property type="molecule type" value="Genomic_DNA"/>
</dbReference>
<organism evidence="1 2">
    <name type="scientific">Trichonephila clavata</name>
    <name type="common">Joro spider</name>
    <name type="synonym">Nephila clavata</name>
    <dbReference type="NCBI Taxonomy" id="2740835"/>
    <lineage>
        <taxon>Eukaryota</taxon>
        <taxon>Metazoa</taxon>
        <taxon>Ecdysozoa</taxon>
        <taxon>Arthropoda</taxon>
        <taxon>Chelicerata</taxon>
        <taxon>Arachnida</taxon>
        <taxon>Araneae</taxon>
        <taxon>Araneomorphae</taxon>
        <taxon>Entelegynae</taxon>
        <taxon>Araneoidea</taxon>
        <taxon>Nephilidae</taxon>
        <taxon>Trichonephila</taxon>
    </lineage>
</organism>
<dbReference type="Proteomes" id="UP000887116">
    <property type="component" value="Unassembled WGS sequence"/>
</dbReference>
<reference evidence="1" key="1">
    <citation type="submission" date="2020-07" db="EMBL/GenBank/DDBJ databases">
        <title>Multicomponent nature underlies the extraordinary mechanical properties of spider dragline silk.</title>
        <authorList>
            <person name="Kono N."/>
            <person name="Nakamura H."/>
            <person name="Mori M."/>
            <person name="Yoshida Y."/>
            <person name="Ohtoshi R."/>
            <person name="Malay A.D."/>
            <person name="Moran D.A.P."/>
            <person name="Tomita M."/>
            <person name="Numata K."/>
            <person name="Arakawa K."/>
        </authorList>
    </citation>
    <scope>NUCLEOTIDE SEQUENCE</scope>
</reference>
<comment type="caution">
    <text evidence="1">The sequence shown here is derived from an EMBL/GenBank/DDBJ whole genome shotgun (WGS) entry which is preliminary data.</text>
</comment>
<protein>
    <submittedName>
        <fullName evidence="1">Uncharacterized protein</fullName>
    </submittedName>
</protein>
<proteinExistence type="predicted"/>
<accession>A0A8X6L420</accession>